<evidence type="ECO:0000313" key="2">
    <source>
        <dbReference type="Proteomes" id="UP001527181"/>
    </source>
</evidence>
<evidence type="ECO:0000313" key="1">
    <source>
        <dbReference type="EMBL" id="MCY9764235.1"/>
    </source>
</evidence>
<comment type="caution">
    <text evidence="1">The sequence shown here is derived from an EMBL/GenBank/DDBJ whole genome shotgun (WGS) entry which is preliminary data.</text>
</comment>
<protein>
    <submittedName>
        <fullName evidence="1">Uncharacterized protein</fullName>
    </submittedName>
</protein>
<sequence>MKKRSVGTKTVVNLLGMPLTELVSCSVYLVQVKESAADQWHKVTGRMDKLLTVGHRKRGDVGVLA</sequence>
<proteinExistence type="predicted"/>
<keyword evidence="2" id="KW-1185">Reference proteome</keyword>
<reference evidence="1 2" key="1">
    <citation type="submission" date="2022-05" db="EMBL/GenBank/DDBJ databases">
        <title>Genome Sequencing of Bee-Associated Microbes.</title>
        <authorList>
            <person name="Dunlap C."/>
        </authorList>
    </citation>
    <scope>NUCLEOTIDE SEQUENCE [LARGE SCALE GENOMIC DNA]</scope>
    <source>
        <strain evidence="1 2">NRRL B-04010</strain>
    </source>
</reference>
<dbReference type="RefSeq" id="WP_262866904.1">
    <property type="nucleotide sequence ID" value="NZ_JAMDNA010000127.1"/>
</dbReference>
<dbReference type="EMBL" id="JAMDNP010000081">
    <property type="protein sequence ID" value="MCY9764235.1"/>
    <property type="molecule type" value="Genomic_DNA"/>
</dbReference>
<gene>
    <name evidence="1" type="ORF">M5X12_27385</name>
</gene>
<accession>A0ABT4H5H1</accession>
<dbReference type="GeneID" id="94492033"/>
<organism evidence="1 2">
    <name type="scientific">Paenibacillus alvei</name>
    <name type="common">Bacillus alvei</name>
    <dbReference type="NCBI Taxonomy" id="44250"/>
    <lineage>
        <taxon>Bacteria</taxon>
        <taxon>Bacillati</taxon>
        <taxon>Bacillota</taxon>
        <taxon>Bacilli</taxon>
        <taxon>Bacillales</taxon>
        <taxon>Paenibacillaceae</taxon>
        <taxon>Paenibacillus</taxon>
    </lineage>
</organism>
<name>A0ABT4H5H1_PAEAL</name>
<dbReference type="Proteomes" id="UP001527181">
    <property type="component" value="Unassembled WGS sequence"/>
</dbReference>